<dbReference type="PROSITE" id="PS50111">
    <property type="entry name" value="CHEMOTAXIS_TRANSDUC_2"/>
    <property type="match status" value="1"/>
</dbReference>
<accession>A0A6J6DQB4</accession>
<protein>
    <submittedName>
        <fullName evidence="3">Unannotated protein</fullName>
    </submittedName>
</protein>
<dbReference type="PANTHER" id="PTHR32089:SF112">
    <property type="entry name" value="LYSOZYME-LIKE PROTEIN-RELATED"/>
    <property type="match status" value="1"/>
</dbReference>
<dbReference type="PANTHER" id="PTHR32089">
    <property type="entry name" value="METHYL-ACCEPTING CHEMOTAXIS PROTEIN MCPB"/>
    <property type="match status" value="1"/>
</dbReference>
<evidence type="ECO:0000313" key="3">
    <source>
        <dbReference type="EMBL" id="CAB4563338.1"/>
    </source>
</evidence>
<dbReference type="GO" id="GO:0007165">
    <property type="term" value="P:signal transduction"/>
    <property type="evidence" value="ECO:0007669"/>
    <property type="project" value="UniProtKB-KW"/>
</dbReference>
<dbReference type="AlphaFoldDB" id="A0A6J6DQB4"/>
<reference evidence="3" key="1">
    <citation type="submission" date="2020-05" db="EMBL/GenBank/DDBJ databases">
        <authorList>
            <person name="Chiriac C."/>
            <person name="Salcher M."/>
            <person name="Ghai R."/>
            <person name="Kavagutti S V."/>
        </authorList>
    </citation>
    <scope>NUCLEOTIDE SEQUENCE</scope>
</reference>
<dbReference type="GO" id="GO:0016020">
    <property type="term" value="C:membrane"/>
    <property type="evidence" value="ECO:0007669"/>
    <property type="project" value="InterPro"/>
</dbReference>
<dbReference type="Gene3D" id="1.10.287.950">
    <property type="entry name" value="Methyl-accepting chemotaxis protein"/>
    <property type="match status" value="1"/>
</dbReference>
<dbReference type="Pfam" id="PF00015">
    <property type="entry name" value="MCPsignal"/>
    <property type="match status" value="1"/>
</dbReference>
<evidence type="ECO:0000256" key="1">
    <source>
        <dbReference type="ARBA" id="ARBA00023224"/>
    </source>
</evidence>
<organism evidence="3">
    <name type="scientific">freshwater metagenome</name>
    <dbReference type="NCBI Taxonomy" id="449393"/>
    <lineage>
        <taxon>unclassified sequences</taxon>
        <taxon>metagenomes</taxon>
        <taxon>ecological metagenomes</taxon>
    </lineage>
</organism>
<name>A0A6J6DQB4_9ZZZZ</name>
<gene>
    <name evidence="3" type="ORF">UFOPK1493_01926</name>
</gene>
<dbReference type="InterPro" id="IPR004089">
    <property type="entry name" value="MCPsignal_dom"/>
</dbReference>
<proteinExistence type="predicted"/>
<feature type="domain" description="Methyl-accepting transducer" evidence="2">
    <location>
        <begin position="1"/>
        <end position="53"/>
    </location>
</feature>
<dbReference type="SUPFAM" id="SSF58104">
    <property type="entry name" value="Methyl-accepting chemotaxis protein (MCP) signaling domain"/>
    <property type="match status" value="1"/>
</dbReference>
<sequence>MIVDRASSTIASLDQSSHQIRQVVTLIRQVTAQSRLLALDGTIEAARAGEAGRQRRRS</sequence>
<evidence type="ECO:0000259" key="2">
    <source>
        <dbReference type="PROSITE" id="PS50111"/>
    </source>
</evidence>
<dbReference type="EMBL" id="CAEZSR010000067">
    <property type="protein sequence ID" value="CAB4563338.1"/>
    <property type="molecule type" value="Genomic_DNA"/>
</dbReference>
<keyword evidence="1" id="KW-0807">Transducer</keyword>